<evidence type="ECO:0000313" key="2">
    <source>
        <dbReference type="Proteomes" id="UP000250796"/>
    </source>
</evidence>
<protein>
    <submittedName>
        <fullName evidence="1">Uncharacterized protein</fullName>
    </submittedName>
</protein>
<evidence type="ECO:0000313" key="1">
    <source>
        <dbReference type="EMBL" id="SSC12044.1"/>
    </source>
</evidence>
<reference evidence="1 2" key="1">
    <citation type="submission" date="2017-01" db="EMBL/GenBank/DDBJ databases">
        <authorList>
            <person name="Erauso G."/>
        </authorList>
    </citation>
    <scope>NUCLEOTIDE SEQUENCE [LARGE SCALE GENOMIC DNA]</scope>
    <source>
        <strain evidence="1">MESINF1</strain>
    </source>
</reference>
<dbReference type="Proteomes" id="UP000250796">
    <property type="component" value="Chromosome MESINF"/>
</dbReference>
<keyword evidence="2" id="KW-1185">Reference proteome</keyword>
<dbReference type="AlphaFoldDB" id="A0A7Z7PNC1"/>
<dbReference type="KEGG" id="minf:MESINF_0595"/>
<name>A0A7Z7PNC1_9BACT</name>
<organism evidence="1 2">
    <name type="scientific">Mesotoga infera</name>
    <dbReference type="NCBI Taxonomy" id="1236046"/>
    <lineage>
        <taxon>Bacteria</taxon>
        <taxon>Thermotogati</taxon>
        <taxon>Thermotogota</taxon>
        <taxon>Thermotogae</taxon>
        <taxon>Kosmotogales</taxon>
        <taxon>Kosmotogaceae</taxon>
        <taxon>Mesotoga</taxon>
    </lineage>
</organism>
<dbReference type="EMBL" id="LS974202">
    <property type="protein sequence ID" value="SSC12044.1"/>
    <property type="molecule type" value="Genomic_DNA"/>
</dbReference>
<proteinExistence type="predicted"/>
<sequence>MFTFTNRSLPEITRAKRAVRRPAPERGPVLGDLRLEVRGGRCEEREDLDLLTSDLIPFTSV</sequence>
<accession>A0A7Z7PNC1</accession>
<gene>
    <name evidence="1" type="ORF">MESINF_0595</name>
</gene>